<dbReference type="Gene3D" id="3.30.260.10">
    <property type="entry name" value="TCP-1-like chaperonin intermediate domain"/>
    <property type="match status" value="1"/>
</dbReference>
<dbReference type="GO" id="GO:0140662">
    <property type="term" value="F:ATP-dependent protein folding chaperone"/>
    <property type="evidence" value="ECO:0007669"/>
    <property type="project" value="InterPro"/>
</dbReference>
<dbReference type="Pfam" id="PF00118">
    <property type="entry name" value="Cpn60_TCP1"/>
    <property type="match status" value="1"/>
</dbReference>
<dbReference type="Gene3D" id="1.10.560.10">
    <property type="entry name" value="GroEL-like equatorial domain"/>
    <property type="match status" value="1"/>
</dbReference>
<evidence type="ECO:0000256" key="3">
    <source>
        <dbReference type="ARBA" id="ARBA00023186"/>
    </source>
</evidence>
<evidence type="ECO:0000313" key="5">
    <source>
        <dbReference type="Proteomes" id="UP000631114"/>
    </source>
</evidence>
<dbReference type="SUPFAM" id="SSF48592">
    <property type="entry name" value="GroEL equatorial domain-like"/>
    <property type="match status" value="1"/>
</dbReference>
<gene>
    <name evidence="4" type="ORF">IFM89_039372</name>
</gene>
<keyword evidence="5" id="KW-1185">Reference proteome</keyword>
<dbReference type="AlphaFoldDB" id="A0A835HSU1"/>
<evidence type="ECO:0000313" key="4">
    <source>
        <dbReference type="EMBL" id="KAF9604009.1"/>
    </source>
</evidence>
<keyword evidence="3" id="KW-0143">Chaperone</keyword>
<protein>
    <submittedName>
        <fullName evidence="4">Uncharacterized protein</fullName>
    </submittedName>
</protein>
<proteinExistence type="predicted"/>
<dbReference type="GO" id="GO:0005524">
    <property type="term" value="F:ATP binding"/>
    <property type="evidence" value="ECO:0007669"/>
    <property type="project" value="UniProtKB-KW"/>
</dbReference>
<dbReference type="EMBL" id="JADFTS010000006">
    <property type="protein sequence ID" value="KAF9604009.1"/>
    <property type="molecule type" value="Genomic_DNA"/>
</dbReference>
<sequence length="134" mass="15234">MDRRSLHDALCVIQCLVTKKFLIGGGGALKSNLSRRLGAWAKVLHGMESYCVRSFMEALEVIPYTLAENAEFEPNSYRGESRTDMQCGEINLGINVRKGGLQISWRKMWFSPLLVSTQALSHWQQSRVRMILED</sequence>
<dbReference type="InterPro" id="IPR027410">
    <property type="entry name" value="TCP-1-like_intermed_sf"/>
</dbReference>
<dbReference type="InterPro" id="IPR002423">
    <property type="entry name" value="Cpn60/GroEL/TCP-1"/>
</dbReference>
<keyword evidence="1" id="KW-0547">Nucleotide-binding</keyword>
<dbReference type="InterPro" id="IPR017998">
    <property type="entry name" value="Chaperone_TCP-1"/>
</dbReference>
<dbReference type="OrthoDB" id="10248520at2759"/>
<dbReference type="PANTHER" id="PTHR11353">
    <property type="entry name" value="CHAPERONIN"/>
    <property type="match status" value="1"/>
</dbReference>
<comment type="caution">
    <text evidence="4">The sequence shown here is derived from an EMBL/GenBank/DDBJ whole genome shotgun (WGS) entry which is preliminary data.</text>
</comment>
<reference evidence="4 5" key="1">
    <citation type="submission" date="2020-10" db="EMBL/GenBank/DDBJ databases">
        <title>The Coptis chinensis genome and diversification of protoberbering-type alkaloids.</title>
        <authorList>
            <person name="Wang B."/>
            <person name="Shu S."/>
            <person name="Song C."/>
            <person name="Liu Y."/>
        </authorList>
    </citation>
    <scope>NUCLEOTIDE SEQUENCE [LARGE SCALE GENOMIC DNA]</scope>
    <source>
        <strain evidence="4">HL-2020</strain>
        <tissue evidence="4">Leaf</tissue>
    </source>
</reference>
<dbReference type="Proteomes" id="UP000631114">
    <property type="component" value="Unassembled WGS sequence"/>
</dbReference>
<keyword evidence="2" id="KW-0067">ATP-binding</keyword>
<dbReference type="InterPro" id="IPR027413">
    <property type="entry name" value="GROEL-like_equatorial_sf"/>
</dbReference>
<evidence type="ECO:0000256" key="1">
    <source>
        <dbReference type="ARBA" id="ARBA00022741"/>
    </source>
</evidence>
<evidence type="ECO:0000256" key="2">
    <source>
        <dbReference type="ARBA" id="ARBA00022840"/>
    </source>
</evidence>
<name>A0A835HSU1_9MAGN</name>
<organism evidence="4 5">
    <name type="scientific">Coptis chinensis</name>
    <dbReference type="NCBI Taxonomy" id="261450"/>
    <lineage>
        <taxon>Eukaryota</taxon>
        <taxon>Viridiplantae</taxon>
        <taxon>Streptophyta</taxon>
        <taxon>Embryophyta</taxon>
        <taxon>Tracheophyta</taxon>
        <taxon>Spermatophyta</taxon>
        <taxon>Magnoliopsida</taxon>
        <taxon>Ranunculales</taxon>
        <taxon>Ranunculaceae</taxon>
        <taxon>Coptidoideae</taxon>
        <taxon>Coptis</taxon>
    </lineage>
</organism>
<accession>A0A835HSU1</accession>